<dbReference type="AlphaFoldDB" id="F0VMM3"/>
<feature type="region of interest" description="Disordered" evidence="1">
    <location>
        <begin position="292"/>
        <end position="346"/>
    </location>
</feature>
<reference evidence="2" key="1">
    <citation type="submission" date="2011-02" db="EMBL/GenBank/DDBJ databases">
        <authorList>
            <person name="Aslett M."/>
        </authorList>
    </citation>
    <scope>NUCLEOTIDE SEQUENCE</scope>
    <source>
        <strain evidence="2">Liverpool</strain>
    </source>
</reference>
<dbReference type="eggNOG" id="ENOG502R0D3">
    <property type="taxonomic scope" value="Eukaryota"/>
</dbReference>
<dbReference type="EMBL" id="LN714486">
    <property type="protein sequence ID" value="CEL69691.1"/>
    <property type="molecule type" value="Genomic_DNA"/>
</dbReference>
<evidence type="ECO:0000313" key="3">
    <source>
        <dbReference type="EMBL" id="CEL69691.1"/>
    </source>
</evidence>
<reference evidence="4" key="3">
    <citation type="journal article" date="2012" name="PLoS Pathog.">
        <title>Comparative genomics of the apicomplexan parasites Toxoplasma gondii and Neospora caninum: Coccidia differing in host range and transmission strategy.</title>
        <authorList>
            <person name="Reid A.J."/>
            <person name="Vermont S.J."/>
            <person name="Cotton J.A."/>
            <person name="Harris D."/>
            <person name="Hill-Cawthorne G.A."/>
            <person name="Konen-Waisman S."/>
            <person name="Latham S.M."/>
            <person name="Mourier T."/>
            <person name="Norton R."/>
            <person name="Quail M.A."/>
            <person name="Sanders M."/>
            <person name="Shanmugam D."/>
            <person name="Sohal A."/>
            <person name="Wasmuth J.D."/>
            <person name="Brunk B."/>
            <person name="Grigg M.E."/>
            <person name="Howard J.C."/>
            <person name="Parkinson J."/>
            <person name="Roos D.S."/>
            <person name="Trees A.J."/>
            <person name="Berriman M."/>
            <person name="Pain A."/>
            <person name="Wastling J.M."/>
        </authorList>
    </citation>
    <scope>NUCLEOTIDE SEQUENCE [LARGE SCALE GENOMIC DNA]</scope>
    <source>
        <strain evidence="4">Liverpool</strain>
    </source>
</reference>
<evidence type="ECO:0000256" key="1">
    <source>
        <dbReference type="SAM" id="MobiDB-lite"/>
    </source>
</evidence>
<name>F0VMM3_NEOCL</name>
<feature type="region of interest" description="Disordered" evidence="1">
    <location>
        <begin position="15"/>
        <end position="63"/>
    </location>
</feature>
<reference evidence="2" key="2">
    <citation type="submission" date="2011-03" db="EMBL/GenBank/DDBJ databases">
        <title>Comparative genomics and transcriptomics of Neospora caninum and Toxoplasma gondii.</title>
        <authorList>
            <person name="Reid A.J."/>
            <person name="Sohal A."/>
            <person name="Harris D."/>
            <person name="Quail M."/>
            <person name="Sanders M."/>
            <person name="Berriman M."/>
            <person name="Wastling J.M."/>
            <person name="Pain A."/>
        </authorList>
    </citation>
    <scope>NUCLEOTIDE SEQUENCE</scope>
    <source>
        <strain evidence="2">Liverpool</strain>
    </source>
</reference>
<feature type="compositionally biased region" description="Polar residues" evidence="1">
    <location>
        <begin position="323"/>
        <end position="346"/>
    </location>
</feature>
<organism evidence="2 4">
    <name type="scientific">Neospora caninum (strain Liverpool)</name>
    <dbReference type="NCBI Taxonomy" id="572307"/>
    <lineage>
        <taxon>Eukaryota</taxon>
        <taxon>Sar</taxon>
        <taxon>Alveolata</taxon>
        <taxon>Apicomplexa</taxon>
        <taxon>Conoidasida</taxon>
        <taxon>Coccidia</taxon>
        <taxon>Eucoccidiorida</taxon>
        <taxon>Eimeriorina</taxon>
        <taxon>Sarcocystidae</taxon>
        <taxon>Neospora</taxon>
    </lineage>
</organism>
<evidence type="ECO:0000313" key="4">
    <source>
        <dbReference type="Proteomes" id="UP000007494"/>
    </source>
</evidence>
<sequence length="405" mass="43462">MGGCASSVKRKCPFRTHRDHSCERRSKPTSDDTGRAAMRDGVAAGEATEPEHANSESGSAAQAALQQFPKWGAQVPTADEASHELLPSCREPAEHEQLSLRHLGAGSNSQETHKDWRRGCVSAGKCPVHNASDVAIVVRTSLGEEKLGEAAPAVQQGKLASSEVVTAVPSQVSESCSTSLFISNQASEQEVHRDTQESLETEGTGQLVTEEPLFTAVGPPRITVQNGQARAPTAAVYEPHASRTSSLALTNNTNHDRPMFNAEENGQFQTRAAGAPTTNVHDLLSCGVPCHLRTEENQPPKADGKDTALETGNRKKEHPLETSGHQQKTDGTTAGTSPMTAPSSEAELSTVRQRIYSLADTLHIQVSLWRKLFREADMNLNKRGCCVRGSISARQHAAGDTHFLS</sequence>
<dbReference type="Proteomes" id="UP000007494">
    <property type="component" value="Chromosome XI"/>
</dbReference>
<dbReference type="RefSeq" id="XP_003884997.1">
    <property type="nucleotide sequence ID" value="XM_003884948.1"/>
</dbReference>
<accession>F0VMM3</accession>
<dbReference type="InParanoid" id="F0VMM3"/>
<feature type="compositionally biased region" description="Basic and acidic residues" evidence="1">
    <location>
        <begin position="292"/>
        <end position="320"/>
    </location>
</feature>
<dbReference type="VEuPathDB" id="ToxoDB:NCLIV_053960"/>
<evidence type="ECO:0000313" key="2">
    <source>
        <dbReference type="EMBL" id="CBZ54969.1"/>
    </source>
</evidence>
<dbReference type="EMBL" id="FR823392">
    <property type="protein sequence ID" value="CBZ54969.1"/>
    <property type="molecule type" value="Genomic_DNA"/>
</dbReference>
<keyword evidence="4" id="KW-1185">Reference proteome</keyword>
<reference evidence="3" key="4">
    <citation type="journal article" date="2015" name="PLoS ONE">
        <title>Comprehensive Evaluation of Toxoplasma gondii VEG and Neospora caninum LIV Genomes with Tachyzoite Stage Transcriptome and Proteome Defines Novel Transcript Features.</title>
        <authorList>
            <person name="Ramaprasad A."/>
            <person name="Mourier T."/>
            <person name="Naeem R."/>
            <person name="Malas T.B."/>
            <person name="Moussa E."/>
            <person name="Panigrahi A."/>
            <person name="Vermont S.J."/>
            <person name="Otto T.D."/>
            <person name="Wastling J."/>
            <person name="Pain A."/>
        </authorList>
    </citation>
    <scope>NUCLEOTIDE SEQUENCE</scope>
    <source>
        <strain evidence="3">Liverpool</strain>
    </source>
</reference>
<gene>
    <name evidence="3" type="ORF">BN1204_053960</name>
    <name evidence="2" type="ORF">NCLIV_053960</name>
</gene>
<dbReference type="GeneID" id="13441020"/>
<feature type="compositionally biased region" description="Basic and acidic residues" evidence="1">
    <location>
        <begin position="19"/>
        <end position="38"/>
    </location>
</feature>
<dbReference type="OMA" id="HEREDHP"/>
<protein>
    <submittedName>
        <fullName evidence="2">Uncharacterized protein</fullName>
    </submittedName>
</protein>
<proteinExistence type="predicted"/>
<dbReference type="OrthoDB" id="331433at2759"/>